<feature type="binding site" evidence="1">
    <location>
        <position position="112"/>
    </location>
    <ligand>
        <name>Zn(2+)</name>
        <dbReference type="ChEBI" id="CHEBI:29105"/>
    </ligand>
</feature>
<dbReference type="RefSeq" id="WP_251628028.1">
    <property type="nucleotide sequence ID" value="NZ_JBBMFN010000071.1"/>
</dbReference>
<evidence type="ECO:0000256" key="1">
    <source>
        <dbReference type="PROSITE-ProRule" id="PRU01250"/>
    </source>
</evidence>
<dbReference type="SMART" id="SM00994">
    <property type="entry name" value="zf-C4_ClpX"/>
    <property type="match status" value="1"/>
</dbReference>
<dbReference type="InterPro" id="IPR010603">
    <property type="entry name" value="Znf_CppX_C4"/>
</dbReference>
<name>A0ABV1F3P5_9BACI</name>
<protein>
    <submittedName>
        <fullName evidence="3">ClpX C4-type zinc finger protein</fullName>
    </submittedName>
</protein>
<gene>
    <name evidence="3" type="ORF">WMO63_20130</name>
</gene>
<keyword evidence="1" id="KW-0862">Zinc</keyword>
<feature type="binding site" evidence="1">
    <location>
        <position position="90"/>
    </location>
    <ligand>
        <name>Zn(2+)</name>
        <dbReference type="ChEBI" id="CHEBI:29105"/>
    </ligand>
</feature>
<dbReference type="Gene3D" id="6.20.220.10">
    <property type="entry name" value="ClpX chaperone, C4-type zinc finger domain"/>
    <property type="match status" value="1"/>
</dbReference>
<feature type="binding site" evidence="1">
    <location>
        <position position="109"/>
    </location>
    <ligand>
        <name>Zn(2+)</name>
        <dbReference type="ChEBI" id="CHEBI:29105"/>
    </ligand>
</feature>
<keyword evidence="4" id="KW-1185">Reference proteome</keyword>
<proteinExistence type="inferred from homology"/>
<organism evidence="3 4">
    <name type="scientific">Niallia hominis</name>
    <dbReference type="NCBI Taxonomy" id="3133173"/>
    <lineage>
        <taxon>Bacteria</taxon>
        <taxon>Bacillati</taxon>
        <taxon>Bacillota</taxon>
        <taxon>Bacilli</taxon>
        <taxon>Bacillales</taxon>
        <taxon>Bacillaceae</taxon>
        <taxon>Niallia</taxon>
    </lineage>
</organism>
<feature type="binding site" evidence="1">
    <location>
        <position position="87"/>
    </location>
    <ligand>
        <name>Zn(2+)</name>
        <dbReference type="ChEBI" id="CHEBI:29105"/>
    </ligand>
</feature>
<evidence type="ECO:0000313" key="4">
    <source>
        <dbReference type="Proteomes" id="UP001465426"/>
    </source>
</evidence>
<dbReference type="PROSITE" id="PS51902">
    <property type="entry name" value="CLPX_ZB"/>
    <property type="match status" value="1"/>
</dbReference>
<comment type="similarity">
    <text evidence="1">Belongs to the ClpX chaperone family.</text>
</comment>
<dbReference type="InterPro" id="IPR038366">
    <property type="entry name" value="Znf_CppX_C4_sf"/>
</dbReference>
<dbReference type="InterPro" id="IPR059188">
    <property type="entry name" value="Znf_CLPX-like"/>
</dbReference>
<accession>A0ABV1F3P5</accession>
<dbReference type="Pfam" id="PF06689">
    <property type="entry name" value="zf-C4_ClpX"/>
    <property type="match status" value="1"/>
</dbReference>
<dbReference type="Proteomes" id="UP001465426">
    <property type="component" value="Unassembled WGS sequence"/>
</dbReference>
<evidence type="ECO:0000259" key="2">
    <source>
        <dbReference type="PROSITE" id="PS51902"/>
    </source>
</evidence>
<dbReference type="SUPFAM" id="SSF57716">
    <property type="entry name" value="Glucocorticoid receptor-like (DNA-binding domain)"/>
    <property type="match status" value="1"/>
</dbReference>
<sequence length="124" mass="13541">MSKDSLQGLITELDKLISACEGNAKNSDSAEKQRFYEGMAIAYTTERMRINGEVDSIELKVIDELYRALSTTSASTQASSIEYTETCSFCRKSKEEVGHLAVGPNVSICSSCLEFGAEVIKSHS</sequence>
<reference evidence="3 4" key="1">
    <citation type="submission" date="2024-03" db="EMBL/GenBank/DDBJ databases">
        <title>Human intestinal bacterial collection.</title>
        <authorList>
            <person name="Pauvert C."/>
            <person name="Hitch T.C.A."/>
            <person name="Clavel T."/>
        </authorList>
    </citation>
    <scope>NUCLEOTIDE SEQUENCE [LARGE SCALE GENOMIC DNA]</scope>
    <source>
        <strain evidence="3 4">CLA-SR-H024</strain>
    </source>
</reference>
<evidence type="ECO:0000313" key="3">
    <source>
        <dbReference type="EMBL" id="MEQ2467971.1"/>
    </source>
</evidence>
<comment type="caution">
    <text evidence="3">The sequence shown here is derived from an EMBL/GenBank/DDBJ whole genome shotgun (WGS) entry which is preliminary data.</text>
</comment>
<keyword evidence="1" id="KW-0143">Chaperone</keyword>
<feature type="domain" description="ClpX-type ZB" evidence="2">
    <location>
        <begin position="73"/>
        <end position="124"/>
    </location>
</feature>
<keyword evidence="1" id="KW-0479">Metal-binding</keyword>
<dbReference type="EMBL" id="JBBMFN010000071">
    <property type="protein sequence ID" value="MEQ2467971.1"/>
    <property type="molecule type" value="Genomic_DNA"/>
</dbReference>